<dbReference type="KEGG" id="tom:BWR18_04870"/>
<dbReference type="PROSITE" id="PS50042">
    <property type="entry name" value="CNMP_BINDING_3"/>
    <property type="match status" value="1"/>
</dbReference>
<dbReference type="STRING" id="299262.BWR18_04870"/>
<feature type="transmembrane region" description="Helical" evidence="1">
    <location>
        <begin position="58"/>
        <end position="77"/>
    </location>
</feature>
<keyword evidence="1" id="KW-0812">Transmembrane</keyword>
<sequence>MLNDLVPPEWIVLAAGVVFTLGYLIINQVILRLMILTGTLLYIWYYAVAADVPLWEAIYTSIVMGVANVIGLCSLFWRNSPLAIPLAHRDIYPQFEGLPPGDFRELVTRARRYTLDADTDISTEGAPMPSLFYVVSGAIQIEKRGERFVMPPHLFVGEVAYLSHQPSAATTRLQAGAEVLEWDVAALRARAARKSRFKLALEAMISRDLALKVAFAVAPRQGNWQHDAEKVRSARA</sequence>
<evidence type="ECO:0000313" key="4">
    <source>
        <dbReference type="Proteomes" id="UP000186336"/>
    </source>
</evidence>
<keyword evidence="1" id="KW-1133">Transmembrane helix</keyword>
<dbReference type="Gene3D" id="2.60.120.10">
    <property type="entry name" value="Jelly Rolls"/>
    <property type="match status" value="1"/>
</dbReference>
<reference evidence="3 4" key="1">
    <citation type="submission" date="2017-01" db="EMBL/GenBank/DDBJ databases">
        <title>Complete genome of Tateyamaria omphalii DOK1-4 isolated from seawater in Dokdo.</title>
        <authorList>
            <person name="Kim J.H."/>
            <person name="Chi W.-J."/>
        </authorList>
    </citation>
    <scope>NUCLEOTIDE SEQUENCE [LARGE SCALE GENOMIC DNA]</scope>
    <source>
        <strain evidence="3 4">DOK1-4</strain>
    </source>
</reference>
<organism evidence="3 4">
    <name type="scientific">Tateyamaria omphalii</name>
    <dbReference type="NCBI Taxonomy" id="299262"/>
    <lineage>
        <taxon>Bacteria</taxon>
        <taxon>Pseudomonadati</taxon>
        <taxon>Pseudomonadota</taxon>
        <taxon>Alphaproteobacteria</taxon>
        <taxon>Rhodobacterales</taxon>
        <taxon>Roseobacteraceae</taxon>
        <taxon>Tateyamaria</taxon>
    </lineage>
</organism>
<dbReference type="SUPFAM" id="SSF51206">
    <property type="entry name" value="cAMP-binding domain-like"/>
    <property type="match status" value="1"/>
</dbReference>
<evidence type="ECO:0000259" key="2">
    <source>
        <dbReference type="PROSITE" id="PS50042"/>
    </source>
</evidence>
<dbReference type="AlphaFoldDB" id="A0A1P8MSR1"/>
<name>A0A1P8MSR1_9RHOB</name>
<dbReference type="Proteomes" id="UP000186336">
    <property type="component" value="Chromosome"/>
</dbReference>
<dbReference type="InterPro" id="IPR000595">
    <property type="entry name" value="cNMP-bd_dom"/>
</dbReference>
<feature type="domain" description="Cyclic nucleotide-binding" evidence="2">
    <location>
        <begin position="94"/>
        <end position="188"/>
    </location>
</feature>
<dbReference type="RefSeq" id="WP_076626960.1">
    <property type="nucleotide sequence ID" value="NZ_CP019312.1"/>
</dbReference>
<keyword evidence="1" id="KW-0472">Membrane</keyword>
<protein>
    <recommendedName>
        <fullName evidence="2">Cyclic nucleotide-binding domain-containing protein</fullName>
    </recommendedName>
</protein>
<evidence type="ECO:0000313" key="3">
    <source>
        <dbReference type="EMBL" id="APX11095.1"/>
    </source>
</evidence>
<gene>
    <name evidence="3" type="ORF">BWR18_04870</name>
</gene>
<dbReference type="EMBL" id="CP019312">
    <property type="protein sequence ID" value="APX11095.1"/>
    <property type="molecule type" value="Genomic_DNA"/>
</dbReference>
<dbReference type="Pfam" id="PF00027">
    <property type="entry name" value="cNMP_binding"/>
    <property type="match status" value="1"/>
</dbReference>
<keyword evidence="4" id="KW-1185">Reference proteome</keyword>
<accession>A0A1P8MSR1</accession>
<dbReference type="OrthoDB" id="7638398at2"/>
<dbReference type="InterPro" id="IPR018490">
    <property type="entry name" value="cNMP-bd_dom_sf"/>
</dbReference>
<feature type="transmembrane region" description="Helical" evidence="1">
    <location>
        <begin position="33"/>
        <end position="52"/>
    </location>
</feature>
<dbReference type="InterPro" id="IPR014710">
    <property type="entry name" value="RmlC-like_jellyroll"/>
</dbReference>
<evidence type="ECO:0000256" key="1">
    <source>
        <dbReference type="SAM" id="Phobius"/>
    </source>
</evidence>
<proteinExistence type="predicted"/>
<feature type="transmembrane region" description="Helical" evidence="1">
    <location>
        <begin position="6"/>
        <end position="26"/>
    </location>
</feature>
<dbReference type="CDD" id="cd00038">
    <property type="entry name" value="CAP_ED"/>
    <property type="match status" value="1"/>
</dbReference>